<accession>A0A816VXQ6</accession>
<reference evidence="2" key="1">
    <citation type="submission" date="2021-01" db="EMBL/GenBank/DDBJ databases">
        <authorList>
            <consortium name="Genoscope - CEA"/>
            <person name="William W."/>
        </authorList>
    </citation>
    <scope>NUCLEOTIDE SEQUENCE</scope>
</reference>
<sequence>MTICVKFWRGEWKKNEEEEWHFHPDENDVGKRVLIKADETYATLEAMVRREFSLRPSTPLVLTFRLPSWMLSPLGYKTPPTTITRTEDLCVLLNVQTSLSDLALIAIVGPRRVAEYEFLCRTRFSIGSTTYIVDGTQTEENRADYARLVFGDRAKETERVMNALFTEESIMLFHRVSCEMAYADQIGGNQLSNNQPSRDIIVVEDDDDDVMHDANNVNLETGENSNALGGTNPLPLPTSQAAAPSIFWDVGMDVRNYLNQSNTLIDQAAMANNMRFWEGVLAGGVEVDEQLNINDPAEVEMEVVGGVVSGAGGNDNAVGTTVSNEGVVKVVGEGEGGSSSTGSTKNVGSVFLNGAGSSGGLFSPLPVDRGILGEGVEGIHTSTGEIGIQVSTPRVLQVNPSQPNPPLPATPLFTFTQACQPGEPSGKRKVIKGDKETSSEASDIDGGF</sequence>
<organism evidence="2">
    <name type="scientific">Brassica napus</name>
    <name type="common">Rape</name>
    <dbReference type="NCBI Taxonomy" id="3708"/>
    <lineage>
        <taxon>Eukaryota</taxon>
        <taxon>Viridiplantae</taxon>
        <taxon>Streptophyta</taxon>
        <taxon>Embryophyta</taxon>
        <taxon>Tracheophyta</taxon>
        <taxon>Spermatophyta</taxon>
        <taxon>Magnoliopsida</taxon>
        <taxon>eudicotyledons</taxon>
        <taxon>Gunneridae</taxon>
        <taxon>Pentapetalae</taxon>
        <taxon>rosids</taxon>
        <taxon>malvids</taxon>
        <taxon>Brassicales</taxon>
        <taxon>Brassicaceae</taxon>
        <taxon>Brassiceae</taxon>
        <taxon>Brassica</taxon>
    </lineage>
</organism>
<proteinExistence type="predicted"/>
<protein>
    <submittedName>
        <fullName evidence="2">(rape) hypothetical protein</fullName>
    </submittedName>
</protein>
<dbReference type="Gramene" id="CDX90416">
    <property type="protein sequence ID" value="CDX90416"/>
    <property type="gene ID" value="GSBRNA2T00151021001"/>
</dbReference>
<feature type="region of interest" description="Disordered" evidence="1">
    <location>
        <begin position="420"/>
        <end position="448"/>
    </location>
</feature>
<evidence type="ECO:0000256" key="1">
    <source>
        <dbReference type="SAM" id="MobiDB-lite"/>
    </source>
</evidence>
<dbReference type="EMBL" id="HG994357">
    <property type="protein sequence ID" value="CAF2130260.1"/>
    <property type="molecule type" value="Genomic_DNA"/>
</dbReference>
<dbReference type="AlphaFoldDB" id="A0A816VXQ6"/>
<dbReference type="Proteomes" id="UP001295469">
    <property type="component" value="Chromosome A03"/>
</dbReference>
<evidence type="ECO:0000313" key="2">
    <source>
        <dbReference type="EMBL" id="CAF2130260.1"/>
    </source>
</evidence>
<name>A0A816VXQ6_BRANA</name>
<gene>
    <name evidence="2" type="ORF">DARMORV10_A03P51090.1</name>
</gene>